<feature type="domain" description="Helicase C-terminal" evidence="10">
    <location>
        <begin position="246"/>
        <end position="411"/>
    </location>
</feature>
<dbReference type="InterPro" id="IPR050079">
    <property type="entry name" value="DEAD_box_RNA_helicase"/>
</dbReference>
<feature type="compositionally biased region" description="Low complexity" evidence="8">
    <location>
        <begin position="452"/>
        <end position="466"/>
    </location>
</feature>
<keyword evidence="3 7" id="KW-0347">Helicase</keyword>
<dbReference type="InterPro" id="IPR014001">
    <property type="entry name" value="Helicase_ATP-bd"/>
</dbReference>
<evidence type="ECO:0000256" key="7">
    <source>
        <dbReference type="RuleBase" id="RU000492"/>
    </source>
</evidence>
<dbReference type="SUPFAM" id="SSF52540">
    <property type="entry name" value="P-loop containing nucleoside triphosphate hydrolases"/>
    <property type="match status" value="1"/>
</dbReference>
<evidence type="ECO:0000256" key="5">
    <source>
        <dbReference type="ARBA" id="ARBA00038437"/>
    </source>
</evidence>
<dbReference type="PROSITE" id="PS00039">
    <property type="entry name" value="DEAD_ATP_HELICASE"/>
    <property type="match status" value="1"/>
</dbReference>
<dbReference type="SMART" id="SM00487">
    <property type="entry name" value="DEXDc"/>
    <property type="match status" value="1"/>
</dbReference>
<dbReference type="CDD" id="cd00268">
    <property type="entry name" value="DEADc"/>
    <property type="match status" value="1"/>
</dbReference>
<comment type="similarity">
    <text evidence="5 7">Belongs to the DEAD box helicase family.</text>
</comment>
<dbReference type="CDD" id="cd18787">
    <property type="entry name" value="SF2_C_DEAD"/>
    <property type="match status" value="1"/>
</dbReference>
<evidence type="ECO:0000313" key="13">
    <source>
        <dbReference type="Proteomes" id="UP000001036"/>
    </source>
</evidence>
<gene>
    <name evidence="12" type="ordered locus">CJA_1641</name>
</gene>
<dbReference type="PROSITE" id="PS51195">
    <property type="entry name" value="Q_MOTIF"/>
    <property type="match status" value="1"/>
</dbReference>
<dbReference type="PANTHER" id="PTHR47959:SF13">
    <property type="entry name" value="ATP-DEPENDENT RNA HELICASE RHLE"/>
    <property type="match status" value="1"/>
</dbReference>
<dbReference type="InterPro" id="IPR044742">
    <property type="entry name" value="DEAD/DEAH_RhlB"/>
</dbReference>
<evidence type="ECO:0000256" key="4">
    <source>
        <dbReference type="ARBA" id="ARBA00022840"/>
    </source>
</evidence>
<dbReference type="PROSITE" id="PS51192">
    <property type="entry name" value="HELICASE_ATP_BIND_1"/>
    <property type="match status" value="1"/>
</dbReference>
<dbReference type="Pfam" id="PF00271">
    <property type="entry name" value="Helicase_C"/>
    <property type="match status" value="1"/>
</dbReference>
<dbReference type="InterPro" id="IPR011545">
    <property type="entry name" value="DEAD/DEAH_box_helicase_dom"/>
</dbReference>
<evidence type="ECO:0000259" key="9">
    <source>
        <dbReference type="PROSITE" id="PS51192"/>
    </source>
</evidence>
<dbReference type="EMBL" id="CP000934">
    <property type="protein sequence ID" value="ACE86250.1"/>
    <property type="molecule type" value="Genomic_DNA"/>
</dbReference>
<dbReference type="HOGENOM" id="CLU_003041_1_3_6"/>
<feature type="domain" description="DEAD-box RNA helicase Q" evidence="11">
    <location>
        <begin position="29"/>
        <end position="57"/>
    </location>
</feature>
<dbReference type="GO" id="GO:0003724">
    <property type="term" value="F:RNA helicase activity"/>
    <property type="evidence" value="ECO:0007669"/>
    <property type="project" value="InterPro"/>
</dbReference>
<dbReference type="InterPro" id="IPR001650">
    <property type="entry name" value="Helicase_C-like"/>
</dbReference>
<evidence type="ECO:0000259" key="10">
    <source>
        <dbReference type="PROSITE" id="PS51194"/>
    </source>
</evidence>
<organism evidence="12 13">
    <name type="scientific">Cellvibrio japonicus (strain Ueda107)</name>
    <name type="common">Pseudomonas fluorescens subsp. cellulosa</name>
    <dbReference type="NCBI Taxonomy" id="498211"/>
    <lineage>
        <taxon>Bacteria</taxon>
        <taxon>Pseudomonadati</taxon>
        <taxon>Pseudomonadota</taxon>
        <taxon>Gammaproteobacteria</taxon>
        <taxon>Cellvibrionales</taxon>
        <taxon>Cellvibrionaceae</taxon>
        <taxon>Cellvibrio</taxon>
    </lineage>
</organism>
<dbReference type="Gene3D" id="3.40.50.300">
    <property type="entry name" value="P-loop containing nucleotide triphosphate hydrolases"/>
    <property type="match status" value="2"/>
</dbReference>
<dbReference type="GO" id="GO:0016787">
    <property type="term" value="F:hydrolase activity"/>
    <property type="evidence" value="ECO:0007669"/>
    <property type="project" value="UniProtKB-KW"/>
</dbReference>
<evidence type="ECO:0000256" key="3">
    <source>
        <dbReference type="ARBA" id="ARBA00022806"/>
    </source>
</evidence>
<dbReference type="Proteomes" id="UP000001036">
    <property type="component" value="Chromosome"/>
</dbReference>
<feature type="region of interest" description="Disordered" evidence="8">
    <location>
        <begin position="414"/>
        <end position="477"/>
    </location>
</feature>
<feature type="short sequence motif" description="Q motif" evidence="6">
    <location>
        <begin position="29"/>
        <end position="57"/>
    </location>
</feature>
<evidence type="ECO:0000256" key="8">
    <source>
        <dbReference type="SAM" id="MobiDB-lite"/>
    </source>
</evidence>
<dbReference type="AlphaFoldDB" id="B3PER7"/>
<dbReference type="GO" id="GO:0003676">
    <property type="term" value="F:nucleic acid binding"/>
    <property type="evidence" value="ECO:0007669"/>
    <property type="project" value="InterPro"/>
</dbReference>
<accession>B3PER7</accession>
<evidence type="ECO:0000256" key="1">
    <source>
        <dbReference type="ARBA" id="ARBA00022741"/>
    </source>
</evidence>
<keyword evidence="4 7" id="KW-0067">ATP-binding</keyword>
<reference evidence="12 13" key="1">
    <citation type="journal article" date="2008" name="J. Bacteriol.">
        <title>Insights into plant cell wall degradation from the genome sequence of the soil bacterium Cellvibrio japonicus.</title>
        <authorList>
            <person name="Deboy R.T."/>
            <person name="Mongodin E.F."/>
            <person name="Fouts D.E."/>
            <person name="Tailford L.E."/>
            <person name="Khouri H."/>
            <person name="Emerson J.B."/>
            <person name="Mohamoud Y."/>
            <person name="Watkins K."/>
            <person name="Henrissat B."/>
            <person name="Gilbert H.J."/>
            <person name="Nelson K.E."/>
        </authorList>
    </citation>
    <scope>NUCLEOTIDE SEQUENCE [LARGE SCALE GENOMIC DNA]</scope>
    <source>
        <strain evidence="12 13">Ueda107</strain>
    </source>
</reference>
<dbReference type="GO" id="GO:0005524">
    <property type="term" value="F:ATP binding"/>
    <property type="evidence" value="ECO:0007669"/>
    <property type="project" value="UniProtKB-KW"/>
</dbReference>
<feature type="domain" description="Helicase ATP-binding" evidence="9">
    <location>
        <begin position="60"/>
        <end position="235"/>
    </location>
</feature>
<dbReference type="Pfam" id="PF00270">
    <property type="entry name" value="DEAD"/>
    <property type="match status" value="1"/>
</dbReference>
<dbReference type="GO" id="GO:0005829">
    <property type="term" value="C:cytosol"/>
    <property type="evidence" value="ECO:0007669"/>
    <property type="project" value="TreeGrafter"/>
</dbReference>
<sequence>MAASNAVTRHRVKPLYCAPFFTGSVFTSMNFAALGLAPELLRAVKRCGFQQLTPVQEQAIPPARRGRDLLVTAQTGTGKTAAFGFPLLQQLLEKPRATQPGHTRALVLAPTRELVEQVADNLQQYAHFTSLTIAAVYGGVKHSSQANKLQAGLDVLVATPGRLLEHVELGNINLQQVEFLVLDEADRMLDMGFVGEISKLLNGMGKKPQILFFSATLTQSVTTLAKEILARPLSVAVSKRNAVADTVEHLLYPVDQARKYELFMELLRTHNWFQVMVFSSTREEADKLINALKEDNVEGAVIHSEKTQGARRRALKEFKEGKLQVLVATEVAARGLDIQGLDYVVNLDLPFFIEDYVHRVGRTGRAGSKGIAISLVSASDEPKVALIEKAIGTKIKRVKIKGFEVTESAVDSTKPKSRFAKATDTKAQAKAAPAKKAPKANGRPARPKAKTSTKAAAKSGAKASRSTQHSAKKPRSR</sequence>
<dbReference type="PANTHER" id="PTHR47959">
    <property type="entry name" value="ATP-DEPENDENT RNA HELICASE RHLE-RELATED"/>
    <property type="match status" value="1"/>
</dbReference>
<dbReference type="SMART" id="SM00490">
    <property type="entry name" value="HELICc"/>
    <property type="match status" value="1"/>
</dbReference>
<feature type="compositionally biased region" description="Low complexity" evidence="8">
    <location>
        <begin position="420"/>
        <end position="444"/>
    </location>
</feature>
<evidence type="ECO:0000313" key="12">
    <source>
        <dbReference type="EMBL" id="ACE86250.1"/>
    </source>
</evidence>
<protein>
    <submittedName>
        <fullName evidence="12">ATP-dependent RNA helicase, DEAD box family</fullName>
    </submittedName>
</protein>
<dbReference type="InterPro" id="IPR027417">
    <property type="entry name" value="P-loop_NTPase"/>
</dbReference>
<dbReference type="PROSITE" id="PS51194">
    <property type="entry name" value="HELICASE_CTER"/>
    <property type="match status" value="1"/>
</dbReference>
<dbReference type="eggNOG" id="COG0513">
    <property type="taxonomic scope" value="Bacteria"/>
</dbReference>
<keyword evidence="13" id="KW-1185">Reference proteome</keyword>
<proteinExistence type="inferred from homology"/>
<dbReference type="KEGG" id="cja:CJA_1641"/>
<evidence type="ECO:0000259" key="11">
    <source>
        <dbReference type="PROSITE" id="PS51195"/>
    </source>
</evidence>
<name>B3PER7_CELJU</name>
<dbReference type="STRING" id="498211.CJA_1641"/>
<keyword evidence="1 7" id="KW-0547">Nucleotide-binding</keyword>
<evidence type="ECO:0000256" key="2">
    <source>
        <dbReference type="ARBA" id="ARBA00022801"/>
    </source>
</evidence>
<dbReference type="InterPro" id="IPR014014">
    <property type="entry name" value="RNA_helicase_DEAD_Q_motif"/>
</dbReference>
<dbReference type="InterPro" id="IPR000629">
    <property type="entry name" value="RNA-helicase_DEAD-box_CS"/>
</dbReference>
<keyword evidence="2 7" id="KW-0378">Hydrolase</keyword>
<evidence type="ECO:0000256" key="6">
    <source>
        <dbReference type="PROSITE-ProRule" id="PRU00552"/>
    </source>
</evidence>